<comment type="similarity">
    <text evidence="1">Belongs to the metallophosphoesterase superfamily. YfcE family.</text>
</comment>
<comment type="caution">
    <text evidence="3">The sequence shown here is derived from an EMBL/GenBank/DDBJ whole genome shotgun (WGS) entry which is preliminary data.</text>
</comment>
<dbReference type="InterPro" id="IPR011152">
    <property type="entry name" value="Pesterase_MJ0912"/>
</dbReference>
<evidence type="ECO:0000256" key="1">
    <source>
        <dbReference type="ARBA" id="ARBA00008950"/>
    </source>
</evidence>
<dbReference type="SUPFAM" id="SSF56300">
    <property type="entry name" value="Metallo-dependent phosphatases"/>
    <property type="match status" value="1"/>
</dbReference>
<reference evidence="4" key="1">
    <citation type="journal article" date="2019" name="Int. J. Syst. Evol. Microbiol.">
        <title>The Global Catalogue of Microorganisms (GCM) 10K type strain sequencing project: providing services to taxonomists for standard genome sequencing and annotation.</title>
        <authorList>
            <consortium name="The Broad Institute Genomics Platform"/>
            <consortium name="The Broad Institute Genome Sequencing Center for Infectious Disease"/>
            <person name="Wu L."/>
            <person name="Ma J."/>
        </authorList>
    </citation>
    <scope>NUCLEOTIDE SEQUENCE [LARGE SCALE GENOMIC DNA]</scope>
    <source>
        <strain evidence="4">KCTC 52473</strain>
    </source>
</reference>
<dbReference type="PANTHER" id="PTHR42850">
    <property type="entry name" value="METALLOPHOSPHOESTERASE"/>
    <property type="match status" value="1"/>
</dbReference>
<dbReference type="PANTHER" id="PTHR42850:SF2">
    <property type="entry name" value="BLL5683 PROTEIN"/>
    <property type="match status" value="1"/>
</dbReference>
<proteinExistence type="inferred from homology"/>
<dbReference type="InterPro" id="IPR024654">
    <property type="entry name" value="Calcineurin-like_PHP_lpxH"/>
</dbReference>
<dbReference type="InterPro" id="IPR029052">
    <property type="entry name" value="Metallo-depent_PP-like"/>
</dbReference>
<keyword evidence="4" id="KW-1185">Reference proteome</keyword>
<accession>A0ABV7FLC8</accession>
<evidence type="ECO:0000313" key="4">
    <source>
        <dbReference type="Proteomes" id="UP001595478"/>
    </source>
</evidence>
<dbReference type="Gene3D" id="3.60.21.10">
    <property type="match status" value="1"/>
</dbReference>
<dbReference type="InterPro" id="IPR050126">
    <property type="entry name" value="Ap4A_hydrolase"/>
</dbReference>
<evidence type="ECO:0000313" key="3">
    <source>
        <dbReference type="EMBL" id="MFC3120081.1"/>
    </source>
</evidence>
<evidence type="ECO:0000259" key="2">
    <source>
        <dbReference type="Pfam" id="PF12850"/>
    </source>
</evidence>
<dbReference type="Pfam" id="PF12850">
    <property type="entry name" value="Metallophos_2"/>
    <property type="match status" value="1"/>
</dbReference>
<name>A0ABV7FLC8_9ALTE</name>
<feature type="domain" description="Calcineurin-like phosphoesterase" evidence="2">
    <location>
        <begin position="1"/>
        <end position="180"/>
    </location>
</feature>
<dbReference type="EMBL" id="JBHRSW010000004">
    <property type="protein sequence ID" value="MFC3120081.1"/>
    <property type="molecule type" value="Genomic_DNA"/>
</dbReference>
<dbReference type="RefSeq" id="WP_376918224.1">
    <property type="nucleotide sequence ID" value="NZ_JBHRSW010000004.1"/>
</dbReference>
<dbReference type="PIRSF" id="PIRSF000883">
    <property type="entry name" value="Pesterase_MJ0912"/>
    <property type="match status" value="1"/>
</dbReference>
<gene>
    <name evidence="3" type="ORF">ACFOHL_00435</name>
</gene>
<protein>
    <submittedName>
        <fullName evidence="3">Metallophosphoesterase family protein</fullName>
    </submittedName>
</protein>
<sequence>MKIALISDIHSNVYALDAVIKDIERRGVDVCANLGDILYGPIAPKQTFELLMQHDFVTISGNQDRQIYESTQDEIASNPTMQFILDDLEKDAITWLKSLPFDKQLTEDVYLCHGSPQSDLIYFLENVESGRPRIREDKDIVYLSGGQNSKVICCGHTHIPRAIYLSTKQWIVNPGSVGLQAYTDDLPYKHAMENFNPFASYALIEKNDNAAWFIEHIRVPYDIDRAAAECAARKRSDWAHYITTGRIPSDF</sequence>
<dbReference type="Proteomes" id="UP001595478">
    <property type="component" value="Unassembled WGS sequence"/>
</dbReference>
<organism evidence="3 4">
    <name type="scientific">Agaribacter flavus</name>
    <dbReference type="NCBI Taxonomy" id="1902781"/>
    <lineage>
        <taxon>Bacteria</taxon>
        <taxon>Pseudomonadati</taxon>
        <taxon>Pseudomonadota</taxon>
        <taxon>Gammaproteobacteria</taxon>
        <taxon>Alteromonadales</taxon>
        <taxon>Alteromonadaceae</taxon>
        <taxon>Agaribacter</taxon>
    </lineage>
</organism>